<keyword evidence="4" id="KW-0443">Lipid metabolism</keyword>
<evidence type="ECO:0000259" key="7">
    <source>
        <dbReference type="Pfam" id="PF00501"/>
    </source>
</evidence>
<dbReference type="CDD" id="cd05907">
    <property type="entry name" value="VL_LC_FACS_like"/>
    <property type="match status" value="1"/>
</dbReference>
<evidence type="ECO:0000256" key="1">
    <source>
        <dbReference type="ARBA" id="ARBA00006432"/>
    </source>
</evidence>
<dbReference type="SUPFAM" id="SSF56801">
    <property type="entry name" value="Acetyl-CoA synthetase-like"/>
    <property type="match status" value="1"/>
</dbReference>
<comment type="similarity">
    <text evidence="1">Belongs to the ATP-dependent AMP-binding enzyme family.</text>
</comment>
<reference evidence="8 9" key="1">
    <citation type="submission" date="2018-06" db="EMBL/GenBank/DDBJ databases">
        <title>Whole genome sequencing of four bacterial strains from South Shetland trench revealing bio-synthetic gene clusters.</title>
        <authorList>
            <person name="Abdel-Mageed W.M."/>
            <person name="Lehri B."/>
            <person name="Jarmusch S.A."/>
            <person name="Miranda K."/>
            <person name="Goodfellow M."/>
            <person name="Jaspars M."/>
            <person name="Karlyshev A.V."/>
        </authorList>
    </citation>
    <scope>NUCLEOTIDE SEQUENCE [LARGE SCALE GENOMIC DNA]</scope>
    <source>
        <strain evidence="8 9">SST1</strain>
    </source>
</reference>
<organism evidence="8 9">
    <name type="scientific">Dietzia maris</name>
    <dbReference type="NCBI Taxonomy" id="37915"/>
    <lineage>
        <taxon>Bacteria</taxon>
        <taxon>Bacillati</taxon>
        <taxon>Actinomycetota</taxon>
        <taxon>Actinomycetes</taxon>
        <taxon>Mycobacteriales</taxon>
        <taxon>Dietziaceae</taxon>
        <taxon>Dietzia</taxon>
    </lineage>
</organism>
<keyword evidence="2 8" id="KW-0436">Ligase</keyword>
<dbReference type="Pfam" id="PF00501">
    <property type="entry name" value="AMP-binding"/>
    <property type="match status" value="1"/>
</dbReference>
<evidence type="ECO:0000256" key="6">
    <source>
        <dbReference type="ARBA" id="ARBA00032875"/>
    </source>
</evidence>
<dbReference type="GO" id="GO:0004467">
    <property type="term" value="F:long-chain fatty acid-CoA ligase activity"/>
    <property type="evidence" value="ECO:0007669"/>
    <property type="project" value="UniProtKB-EC"/>
</dbReference>
<dbReference type="AlphaFoldDB" id="A0A365P9I4"/>
<dbReference type="InterPro" id="IPR020845">
    <property type="entry name" value="AMP-binding_CS"/>
</dbReference>
<dbReference type="InterPro" id="IPR042099">
    <property type="entry name" value="ANL_N_sf"/>
</dbReference>
<evidence type="ECO:0000256" key="5">
    <source>
        <dbReference type="ARBA" id="ARBA00024484"/>
    </source>
</evidence>
<dbReference type="Gene3D" id="3.30.300.30">
    <property type="match status" value="1"/>
</dbReference>
<sequence length="602" mass="64742">MREITVPAQRNFIRSDLIPVVARGRAATAPRAVPFDHHVDGRWRSVSNAELVERVDRIAAGLIAAGVEPGDRVALMAGTRLEWVLVDLAVWTAGAITVPIYPSSSAGQLEWILADSAAKVLVAENDEHVVVVGDTTVPDTCTRILYLDDGGLEALEADGESVEAETLDAAVATLELDTPASIIYTSGTTGRPKGCVITHRNLLSECHALLDHPIGSMAQQGKKVLMFLPLAHVLARAVTYTVYLGDATVGFWDDTSTILPRFADFRPHMILGVPRVFEKVRDGIATKAAAKGAVQRGIFERAEAVAIEDSRLRGNDGLDDARRPSLLHAARYKALDLLVYKAIREALGGRCEYAISGGGALPDRISHFFRGVGVPVYEGYGLTESTAAATVNGPGCQRIGTVGRPVAGTSVRIADSGEVELAGELIFDRYWNNEEATAEAVRDGWFATGDLGSLDADGYLTITGRAKEIIVTAGGKNVSPGQIEDAIRAHRLVGHAVLIGEARKFVSALITVDEVELENWAAENDRSGRPVEDLVTDPALRAEIQAAVDDANRQVSHAEGVKKFVVLPRDFTEDSGELTATLKVKRHVVEQHYAEQIEGMYV</sequence>
<comment type="caution">
    <text evidence="8">The sequence shown here is derived from an EMBL/GenBank/DDBJ whole genome shotgun (WGS) entry which is preliminary data.</text>
</comment>
<feature type="domain" description="AMP-dependent synthetase/ligase" evidence="7">
    <location>
        <begin position="37"/>
        <end position="426"/>
    </location>
</feature>
<evidence type="ECO:0000256" key="4">
    <source>
        <dbReference type="ARBA" id="ARBA00023098"/>
    </source>
</evidence>
<proteinExistence type="inferred from homology"/>
<dbReference type="PANTHER" id="PTHR43272">
    <property type="entry name" value="LONG-CHAIN-FATTY-ACID--COA LIGASE"/>
    <property type="match status" value="1"/>
</dbReference>
<dbReference type="PROSITE" id="PS00455">
    <property type="entry name" value="AMP_BINDING"/>
    <property type="match status" value="1"/>
</dbReference>
<evidence type="ECO:0000313" key="8">
    <source>
        <dbReference type="EMBL" id="RBA35416.1"/>
    </source>
</evidence>
<dbReference type="InterPro" id="IPR000873">
    <property type="entry name" value="AMP-dep_synth/lig_dom"/>
</dbReference>
<protein>
    <recommendedName>
        <fullName evidence="6">Acyl-CoA synthetase</fullName>
    </recommendedName>
</protein>
<dbReference type="Proteomes" id="UP000252187">
    <property type="component" value="Unassembled WGS sequence"/>
</dbReference>
<dbReference type="Gene3D" id="3.40.50.12780">
    <property type="entry name" value="N-terminal domain of ligase-like"/>
    <property type="match status" value="1"/>
</dbReference>
<keyword evidence="3" id="KW-0276">Fatty acid metabolism</keyword>
<dbReference type="PANTHER" id="PTHR43272:SF32">
    <property type="entry name" value="AMP-DEPENDENT SYNTHETASE_LIGASE DOMAIN-CONTAINING PROTEIN"/>
    <property type="match status" value="1"/>
</dbReference>
<evidence type="ECO:0000256" key="2">
    <source>
        <dbReference type="ARBA" id="ARBA00022598"/>
    </source>
</evidence>
<evidence type="ECO:0000256" key="3">
    <source>
        <dbReference type="ARBA" id="ARBA00022832"/>
    </source>
</evidence>
<dbReference type="GO" id="GO:0016020">
    <property type="term" value="C:membrane"/>
    <property type="evidence" value="ECO:0007669"/>
    <property type="project" value="TreeGrafter"/>
</dbReference>
<name>A0A365P9I4_9ACTN</name>
<dbReference type="EMBL" id="QNTT01000024">
    <property type="protein sequence ID" value="RBA35416.1"/>
    <property type="molecule type" value="Genomic_DNA"/>
</dbReference>
<gene>
    <name evidence="8" type="ORF">DQ226_10295</name>
</gene>
<comment type="catalytic activity">
    <reaction evidence="5">
        <text>a long-chain fatty acid + ATP + CoA = a long-chain fatty acyl-CoA + AMP + diphosphate</text>
        <dbReference type="Rhea" id="RHEA:15421"/>
        <dbReference type="ChEBI" id="CHEBI:30616"/>
        <dbReference type="ChEBI" id="CHEBI:33019"/>
        <dbReference type="ChEBI" id="CHEBI:57287"/>
        <dbReference type="ChEBI" id="CHEBI:57560"/>
        <dbReference type="ChEBI" id="CHEBI:83139"/>
        <dbReference type="ChEBI" id="CHEBI:456215"/>
        <dbReference type="EC" id="6.2.1.3"/>
    </reaction>
    <physiologicalReaction direction="left-to-right" evidence="5">
        <dbReference type="Rhea" id="RHEA:15422"/>
    </physiologicalReaction>
</comment>
<accession>A0A365P9I4</accession>
<dbReference type="InterPro" id="IPR045851">
    <property type="entry name" value="AMP-bd_C_sf"/>
</dbReference>
<evidence type="ECO:0000313" key="9">
    <source>
        <dbReference type="Proteomes" id="UP000252187"/>
    </source>
</evidence>
<dbReference type="Pfam" id="PF23562">
    <property type="entry name" value="AMP-binding_C_3"/>
    <property type="match status" value="1"/>
</dbReference>